<comment type="caution">
    <text evidence="2">The sequence shown here is derived from an EMBL/GenBank/DDBJ whole genome shotgun (WGS) entry which is preliminary data.</text>
</comment>
<gene>
    <name evidence="2" type="ORF">H9864_06190</name>
</gene>
<feature type="transmembrane region" description="Helical" evidence="1">
    <location>
        <begin position="131"/>
        <end position="150"/>
    </location>
</feature>
<feature type="transmembrane region" description="Helical" evidence="1">
    <location>
        <begin position="195"/>
        <end position="213"/>
    </location>
</feature>
<evidence type="ECO:0000256" key="1">
    <source>
        <dbReference type="SAM" id="Phobius"/>
    </source>
</evidence>
<reference evidence="2" key="2">
    <citation type="submission" date="2021-04" db="EMBL/GenBank/DDBJ databases">
        <authorList>
            <person name="Gilroy R."/>
        </authorList>
    </citation>
    <scope>NUCLEOTIDE SEQUENCE</scope>
    <source>
        <strain evidence="2">742</strain>
    </source>
</reference>
<reference evidence="2" key="1">
    <citation type="journal article" date="2021" name="PeerJ">
        <title>Extensive microbial diversity within the chicken gut microbiome revealed by metagenomics and culture.</title>
        <authorList>
            <person name="Gilroy R."/>
            <person name="Ravi A."/>
            <person name="Getino M."/>
            <person name="Pursley I."/>
            <person name="Horton D.L."/>
            <person name="Alikhan N.F."/>
            <person name="Baker D."/>
            <person name="Gharbi K."/>
            <person name="Hall N."/>
            <person name="Watson M."/>
            <person name="Adriaenssens E.M."/>
            <person name="Foster-Nyarko E."/>
            <person name="Jarju S."/>
            <person name="Secka A."/>
            <person name="Antonio M."/>
            <person name="Oren A."/>
            <person name="Chaudhuri R.R."/>
            <person name="La Ragione R."/>
            <person name="Hildebrand F."/>
            <person name="Pallen M.J."/>
        </authorList>
    </citation>
    <scope>NUCLEOTIDE SEQUENCE</scope>
    <source>
        <strain evidence="2">742</strain>
    </source>
</reference>
<keyword evidence="1" id="KW-1133">Transmembrane helix</keyword>
<dbReference type="Proteomes" id="UP000824178">
    <property type="component" value="Unassembled WGS sequence"/>
</dbReference>
<keyword evidence="1" id="KW-0472">Membrane</keyword>
<evidence type="ECO:0000313" key="2">
    <source>
        <dbReference type="EMBL" id="MBU3819942.1"/>
    </source>
</evidence>
<dbReference type="AlphaFoldDB" id="A0A9E2KL98"/>
<sequence length="246" mass="27206">MWTRALLKQNAKVVLSQSYWRVLLVCAVGLLLSGELDAGFERTVSDPASGLSVETSGLLFSSLLGLLISLGFLIGLILLMVLAAGWGIFFRSVVQVGWKRYMIRNRGGSPSFTTLFSAFDRHYWNVVSGQFYVTLRVVLFSLLLVIPGIVKGYEYCLVPYLLAENPGLPPRRAAELSSFATSGEKWKLFVLDLSFIGWRLLGALLFGIGVIFVEPYYQATWAELYAALRAKAIAEGYTTEAELQGL</sequence>
<name>A0A9E2KL98_9FIRM</name>
<evidence type="ECO:0000313" key="3">
    <source>
        <dbReference type="Proteomes" id="UP000824178"/>
    </source>
</evidence>
<dbReference type="Pfam" id="PF06161">
    <property type="entry name" value="DUF975"/>
    <property type="match status" value="1"/>
</dbReference>
<organism evidence="2 3">
    <name type="scientific">Candidatus Faecalibacterium intestinavium</name>
    <dbReference type="NCBI Taxonomy" id="2838580"/>
    <lineage>
        <taxon>Bacteria</taxon>
        <taxon>Bacillati</taxon>
        <taxon>Bacillota</taxon>
        <taxon>Clostridia</taxon>
        <taxon>Eubacteriales</taxon>
        <taxon>Oscillospiraceae</taxon>
        <taxon>Faecalibacterium</taxon>
    </lineage>
</organism>
<feature type="transmembrane region" description="Helical" evidence="1">
    <location>
        <begin position="62"/>
        <end position="90"/>
    </location>
</feature>
<protein>
    <submittedName>
        <fullName evidence="2">DUF975 family protein</fullName>
    </submittedName>
</protein>
<dbReference type="PANTHER" id="PTHR40076">
    <property type="entry name" value="MEMBRANE PROTEIN-RELATED"/>
    <property type="match status" value="1"/>
</dbReference>
<keyword evidence="1" id="KW-0812">Transmembrane</keyword>
<dbReference type="InterPro" id="IPR010380">
    <property type="entry name" value="DUF975"/>
</dbReference>
<dbReference type="PANTHER" id="PTHR40076:SF1">
    <property type="entry name" value="MEMBRANE PROTEIN"/>
    <property type="match status" value="1"/>
</dbReference>
<proteinExistence type="predicted"/>
<dbReference type="EMBL" id="JAHLFH010000129">
    <property type="protein sequence ID" value="MBU3819942.1"/>
    <property type="molecule type" value="Genomic_DNA"/>
</dbReference>
<accession>A0A9E2KL98</accession>